<dbReference type="InterPro" id="IPR036390">
    <property type="entry name" value="WH_DNA-bd_sf"/>
</dbReference>
<dbReference type="CDD" id="cd07377">
    <property type="entry name" value="WHTH_GntR"/>
    <property type="match status" value="1"/>
</dbReference>
<dbReference type="Pfam" id="PF00392">
    <property type="entry name" value="GntR"/>
    <property type="match status" value="1"/>
</dbReference>
<dbReference type="PANTHER" id="PTHR43537">
    <property type="entry name" value="TRANSCRIPTIONAL REGULATOR, GNTR FAMILY"/>
    <property type="match status" value="1"/>
</dbReference>
<evidence type="ECO:0000259" key="4">
    <source>
        <dbReference type="PROSITE" id="PS50949"/>
    </source>
</evidence>
<evidence type="ECO:0000256" key="3">
    <source>
        <dbReference type="ARBA" id="ARBA00023163"/>
    </source>
</evidence>
<dbReference type="Gene3D" id="1.10.10.10">
    <property type="entry name" value="Winged helix-like DNA-binding domain superfamily/Winged helix DNA-binding domain"/>
    <property type="match status" value="1"/>
</dbReference>
<dbReference type="Gene3D" id="1.20.120.530">
    <property type="entry name" value="GntR ligand-binding domain-like"/>
    <property type="match status" value="1"/>
</dbReference>
<dbReference type="RefSeq" id="WP_343048404.1">
    <property type="nucleotide sequence ID" value="NZ_JACCFW010000001.1"/>
</dbReference>
<dbReference type="InterPro" id="IPR000524">
    <property type="entry name" value="Tscrpt_reg_HTH_GntR"/>
</dbReference>
<dbReference type="EMBL" id="JACCFW010000001">
    <property type="protein sequence ID" value="NYJ73720.1"/>
    <property type="molecule type" value="Genomic_DNA"/>
</dbReference>
<keyword evidence="1" id="KW-0805">Transcription regulation</keyword>
<dbReference type="GO" id="GO:0003700">
    <property type="term" value="F:DNA-binding transcription factor activity"/>
    <property type="evidence" value="ECO:0007669"/>
    <property type="project" value="InterPro"/>
</dbReference>
<organism evidence="5 6">
    <name type="scientific">Allobranchiibius huperziae</name>
    <dbReference type="NCBI Taxonomy" id="1874116"/>
    <lineage>
        <taxon>Bacteria</taxon>
        <taxon>Bacillati</taxon>
        <taxon>Actinomycetota</taxon>
        <taxon>Actinomycetes</taxon>
        <taxon>Micrococcales</taxon>
        <taxon>Dermacoccaceae</taxon>
        <taxon>Allobranchiibius</taxon>
    </lineage>
</organism>
<dbReference type="InterPro" id="IPR008920">
    <property type="entry name" value="TF_FadR/GntR_C"/>
</dbReference>
<keyword evidence="2" id="KW-0238">DNA-binding</keyword>
<dbReference type="PANTHER" id="PTHR43537:SF24">
    <property type="entry name" value="GLUCONATE OPERON TRANSCRIPTIONAL REPRESSOR"/>
    <property type="match status" value="1"/>
</dbReference>
<dbReference type="SUPFAM" id="SSF46785">
    <property type="entry name" value="Winged helix' DNA-binding domain"/>
    <property type="match status" value="1"/>
</dbReference>
<evidence type="ECO:0000256" key="1">
    <source>
        <dbReference type="ARBA" id="ARBA00023015"/>
    </source>
</evidence>
<proteinExistence type="predicted"/>
<reference evidence="5 6" key="1">
    <citation type="submission" date="2020-07" db="EMBL/GenBank/DDBJ databases">
        <title>Sequencing the genomes of 1000 actinobacteria strains.</title>
        <authorList>
            <person name="Klenk H.-P."/>
        </authorList>
    </citation>
    <scope>NUCLEOTIDE SEQUENCE [LARGE SCALE GENOMIC DNA]</scope>
    <source>
        <strain evidence="5 6">DSM 29531</strain>
    </source>
</reference>
<comment type="caution">
    <text evidence="5">The sequence shown here is derived from an EMBL/GenBank/DDBJ whole genome shotgun (WGS) entry which is preliminary data.</text>
</comment>
<sequence length="242" mass="25664">MSAVPHLAPYRDLQEFTLQPAVGNVFEAVVGQLATAIRLGVFADGEQLPPERELSERLGVSRMTLRDAIAALRDAGLVRTTRGRGGGTVVTYDGTHAPGVRPAGEYDVADVLRFRRLVEAGAVEAAAERTLDDEQRAWLSRCLADAANTVGTSEHRIADSRLHLALATVSGSALLAESVTRAQAALGDLLAAIPVLPRNIEHSQSQHARIVDAVLRADAVEAGDAMRQHCDATAELLIGLIG</sequence>
<dbReference type="GO" id="GO:0003677">
    <property type="term" value="F:DNA binding"/>
    <property type="evidence" value="ECO:0007669"/>
    <property type="project" value="UniProtKB-KW"/>
</dbReference>
<protein>
    <submittedName>
        <fullName evidence="5">GntR family transcriptional repressor for pyruvate dehydrogenase complex</fullName>
    </submittedName>
</protein>
<dbReference type="SUPFAM" id="SSF48008">
    <property type="entry name" value="GntR ligand-binding domain-like"/>
    <property type="match status" value="1"/>
</dbReference>
<gene>
    <name evidence="5" type="ORF">HNR15_000683</name>
</gene>
<dbReference type="SMART" id="SM00345">
    <property type="entry name" value="HTH_GNTR"/>
    <property type="match status" value="1"/>
</dbReference>
<accession>A0A853DG90</accession>
<evidence type="ECO:0000313" key="5">
    <source>
        <dbReference type="EMBL" id="NYJ73720.1"/>
    </source>
</evidence>
<dbReference type="SMART" id="SM00895">
    <property type="entry name" value="FCD"/>
    <property type="match status" value="1"/>
</dbReference>
<dbReference type="AlphaFoldDB" id="A0A853DG90"/>
<evidence type="ECO:0000256" key="2">
    <source>
        <dbReference type="ARBA" id="ARBA00023125"/>
    </source>
</evidence>
<keyword evidence="5" id="KW-0670">Pyruvate</keyword>
<feature type="domain" description="HTH gntR-type" evidence="4">
    <location>
        <begin position="23"/>
        <end position="93"/>
    </location>
</feature>
<keyword evidence="3" id="KW-0804">Transcription</keyword>
<evidence type="ECO:0000313" key="6">
    <source>
        <dbReference type="Proteomes" id="UP000571817"/>
    </source>
</evidence>
<dbReference type="PRINTS" id="PR00035">
    <property type="entry name" value="HTHGNTR"/>
</dbReference>
<dbReference type="Pfam" id="PF07729">
    <property type="entry name" value="FCD"/>
    <property type="match status" value="1"/>
</dbReference>
<dbReference type="PROSITE" id="PS50949">
    <property type="entry name" value="HTH_GNTR"/>
    <property type="match status" value="1"/>
</dbReference>
<dbReference type="InterPro" id="IPR011711">
    <property type="entry name" value="GntR_C"/>
</dbReference>
<dbReference type="InterPro" id="IPR036388">
    <property type="entry name" value="WH-like_DNA-bd_sf"/>
</dbReference>
<dbReference type="Proteomes" id="UP000571817">
    <property type="component" value="Unassembled WGS sequence"/>
</dbReference>
<keyword evidence="6" id="KW-1185">Reference proteome</keyword>
<name>A0A853DG90_9MICO</name>